<evidence type="ECO:0000313" key="2">
    <source>
        <dbReference type="EMBL" id="ROR34677.1"/>
    </source>
</evidence>
<evidence type="ECO:0000313" key="3">
    <source>
        <dbReference type="Proteomes" id="UP000276634"/>
    </source>
</evidence>
<comment type="caution">
    <text evidence="2">The sequence shown here is derived from an EMBL/GenBank/DDBJ whole genome shotgun (WGS) entry which is preliminary data.</text>
</comment>
<dbReference type="InterPro" id="IPR008984">
    <property type="entry name" value="SMAD_FHA_dom_sf"/>
</dbReference>
<dbReference type="SMART" id="SM00240">
    <property type="entry name" value="FHA"/>
    <property type="match status" value="1"/>
</dbReference>
<protein>
    <submittedName>
        <fullName evidence="2">FHA domain-containing protein</fullName>
    </submittedName>
</protein>
<dbReference type="PROSITE" id="PS50006">
    <property type="entry name" value="FHA_DOMAIN"/>
    <property type="match status" value="1"/>
</dbReference>
<sequence>MGKLVLSFQGKILGEYPLDRERITIGRHPDNDIRIENLAVSGHHAAVLTILNDAFIEDLDSTNGTLVNGRPIKKHALRNGDVITIGKHELRYVADPAAAEDLEKTVVIRPQAAAALGAGPAAAATPPPARLQVLNGPHAGRELALTKALTTIGRPGVQVAAISRRPQGYYIVHVDGADGRYPVVNGTSIGPQARRLEDGDTIEIAGTKMGFFLGGAD</sequence>
<evidence type="ECO:0000259" key="1">
    <source>
        <dbReference type="PROSITE" id="PS50006"/>
    </source>
</evidence>
<dbReference type="EMBL" id="RJVI01000001">
    <property type="protein sequence ID" value="ROR34677.1"/>
    <property type="molecule type" value="Genomic_DNA"/>
</dbReference>
<dbReference type="InterPro" id="IPR050923">
    <property type="entry name" value="Cell_Proc_Reg/RNA_Proc"/>
</dbReference>
<proteinExistence type="predicted"/>
<keyword evidence="3" id="KW-1185">Reference proteome</keyword>
<reference evidence="2 3" key="1">
    <citation type="submission" date="2018-11" db="EMBL/GenBank/DDBJ databases">
        <title>Genomic Encyclopedia of Type Strains, Phase IV (KMG-IV): sequencing the most valuable type-strain genomes for metagenomic binning, comparative biology and taxonomic classification.</title>
        <authorList>
            <person name="Goeker M."/>
        </authorList>
    </citation>
    <scope>NUCLEOTIDE SEQUENCE [LARGE SCALE GENOMIC DNA]</scope>
    <source>
        <strain evidence="2 3">DSM 100275</strain>
    </source>
</reference>
<gene>
    <name evidence="2" type="ORF">EDC57_0578</name>
</gene>
<dbReference type="OrthoDB" id="151099at2"/>
<dbReference type="Proteomes" id="UP000276634">
    <property type="component" value="Unassembled WGS sequence"/>
</dbReference>
<dbReference type="AlphaFoldDB" id="A0A3N1YBA2"/>
<name>A0A3N1YBA2_9GAMM</name>
<accession>A0A3N1YBA2</accession>
<dbReference type="InterPro" id="IPR000253">
    <property type="entry name" value="FHA_dom"/>
</dbReference>
<dbReference type="SUPFAM" id="SSF49879">
    <property type="entry name" value="SMAD/FHA domain"/>
    <property type="match status" value="2"/>
</dbReference>
<dbReference type="CDD" id="cd00060">
    <property type="entry name" value="FHA"/>
    <property type="match status" value="2"/>
</dbReference>
<dbReference type="RefSeq" id="WP_123400052.1">
    <property type="nucleotide sequence ID" value="NZ_RJVI01000001.1"/>
</dbReference>
<organism evidence="2 3">
    <name type="scientific">Inmirania thermothiophila</name>
    <dbReference type="NCBI Taxonomy" id="1750597"/>
    <lineage>
        <taxon>Bacteria</taxon>
        <taxon>Pseudomonadati</taxon>
        <taxon>Pseudomonadota</taxon>
        <taxon>Gammaproteobacteria</taxon>
        <taxon>Chromatiales</taxon>
        <taxon>Ectothiorhodospiraceae</taxon>
        <taxon>Inmirania</taxon>
    </lineage>
</organism>
<dbReference type="Pfam" id="PF00498">
    <property type="entry name" value="FHA"/>
    <property type="match status" value="1"/>
</dbReference>
<dbReference type="PANTHER" id="PTHR23308">
    <property type="entry name" value="NUCLEAR INHIBITOR OF PROTEIN PHOSPHATASE-1"/>
    <property type="match status" value="1"/>
</dbReference>
<dbReference type="Gene3D" id="2.60.200.20">
    <property type="match status" value="2"/>
</dbReference>
<feature type="domain" description="FHA" evidence="1">
    <location>
        <begin position="23"/>
        <end position="72"/>
    </location>
</feature>